<organism evidence="1 2">
    <name type="scientific">Bordetella genomosp. 9</name>
    <dbReference type="NCBI Taxonomy" id="1416803"/>
    <lineage>
        <taxon>Bacteria</taxon>
        <taxon>Pseudomonadati</taxon>
        <taxon>Pseudomonadota</taxon>
        <taxon>Betaproteobacteria</taxon>
        <taxon>Burkholderiales</taxon>
        <taxon>Alcaligenaceae</taxon>
        <taxon>Bordetella</taxon>
    </lineage>
</organism>
<name>A0A261R4Z4_9BORD</name>
<evidence type="ECO:0000313" key="1">
    <source>
        <dbReference type="EMBL" id="OZI20086.1"/>
    </source>
</evidence>
<evidence type="ECO:0000313" key="2">
    <source>
        <dbReference type="Proteomes" id="UP000216857"/>
    </source>
</evidence>
<dbReference type="RefSeq" id="WP_094848699.1">
    <property type="nucleotide sequence ID" value="NZ_NEVJ01000003.1"/>
</dbReference>
<accession>A0A261R4Z4</accession>
<proteinExistence type="predicted"/>
<dbReference type="EMBL" id="NEVJ01000003">
    <property type="protein sequence ID" value="OZI20086.1"/>
    <property type="molecule type" value="Genomic_DNA"/>
</dbReference>
<reference evidence="1" key="1">
    <citation type="submission" date="2017-05" db="EMBL/GenBank/DDBJ databases">
        <title>Complete and WGS of Bordetella genogroups.</title>
        <authorList>
            <person name="Spilker T."/>
            <person name="Lipuma J."/>
        </authorList>
    </citation>
    <scope>NUCLEOTIDE SEQUENCE</scope>
    <source>
        <strain evidence="1">AU21707</strain>
    </source>
</reference>
<dbReference type="OrthoDB" id="9157493at2"/>
<protein>
    <submittedName>
        <fullName evidence="1">Uncharacterized protein</fullName>
    </submittedName>
</protein>
<sequence>MNPPILTQAQAEAVYSAMCALNNVGGMIGATLGEAHIAEFPSGRIEVWRSADAREMYSGQTDFAAAYGLD</sequence>
<comment type="caution">
    <text evidence="1">The sequence shown here is derived from an EMBL/GenBank/DDBJ whole genome shotgun (WGS) entry which is preliminary data.</text>
</comment>
<keyword evidence="2" id="KW-1185">Reference proteome</keyword>
<gene>
    <name evidence="1" type="ORF">CAL26_21260</name>
</gene>
<dbReference type="AlphaFoldDB" id="A0A261R4Z4"/>
<dbReference type="Proteomes" id="UP000216857">
    <property type="component" value="Unassembled WGS sequence"/>
</dbReference>